<organism evidence="2 3">
    <name type="scientific">Pseudomonas soli</name>
    <dbReference type="NCBI Taxonomy" id="1306993"/>
    <lineage>
        <taxon>Bacteria</taxon>
        <taxon>Pseudomonadati</taxon>
        <taxon>Pseudomonadota</taxon>
        <taxon>Gammaproteobacteria</taxon>
        <taxon>Pseudomonadales</taxon>
        <taxon>Pseudomonadaceae</taxon>
        <taxon>Pseudomonas</taxon>
    </lineage>
</organism>
<evidence type="ECO:0000313" key="2">
    <source>
        <dbReference type="EMBL" id="PYB86714.1"/>
    </source>
</evidence>
<dbReference type="GO" id="GO:0043683">
    <property type="term" value="P:type IV pilus assembly"/>
    <property type="evidence" value="ECO:0007669"/>
    <property type="project" value="InterPro"/>
</dbReference>
<comment type="caution">
    <text evidence="2">The sequence shown here is derived from an EMBL/GenBank/DDBJ whole genome shotgun (WGS) entry which is preliminary data.</text>
</comment>
<protein>
    <submittedName>
        <fullName evidence="2">Type IV pili biogenesis protein</fullName>
    </submittedName>
</protein>
<keyword evidence="1" id="KW-1133">Transmembrane helix</keyword>
<keyword evidence="1" id="KW-0472">Membrane</keyword>
<dbReference type="EMBL" id="QJRO01000001">
    <property type="protein sequence ID" value="PYB86714.1"/>
    <property type="molecule type" value="Genomic_DNA"/>
</dbReference>
<dbReference type="GO" id="GO:0043107">
    <property type="term" value="P:type IV pilus-dependent motility"/>
    <property type="evidence" value="ECO:0007669"/>
    <property type="project" value="InterPro"/>
</dbReference>
<gene>
    <name evidence="2" type="ORF">DMX07_02660</name>
</gene>
<dbReference type="Proteomes" id="UP000247620">
    <property type="component" value="Unassembled WGS sequence"/>
</dbReference>
<dbReference type="AlphaFoldDB" id="A0A2V4IIT0"/>
<name>A0A2V4IIT0_9PSED</name>
<dbReference type="InterPro" id="IPR007445">
    <property type="entry name" value="PilO"/>
</dbReference>
<keyword evidence="1" id="KW-0812">Transmembrane</keyword>
<dbReference type="Pfam" id="PF04350">
    <property type="entry name" value="PilO"/>
    <property type="match status" value="1"/>
</dbReference>
<dbReference type="RefSeq" id="WP_110697375.1">
    <property type="nucleotide sequence ID" value="NZ_CP151184.1"/>
</dbReference>
<proteinExistence type="predicted"/>
<evidence type="ECO:0000256" key="1">
    <source>
        <dbReference type="SAM" id="Phobius"/>
    </source>
</evidence>
<accession>A0A2V4IIT0</accession>
<dbReference type="InterPro" id="IPR014717">
    <property type="entry name" value="Transl_elong_EF1B/ribsomal_bS6"/>
</dbReference>
<sequence>MNRPWTLDWQGLAARSWLFRWMVAVGLLFLVAFAGYFASLREPLNSHAEAVQRQLQLQGVLADGAGKLVELERAQQALEQARTGLQALRWRLAAGEGMSELLDQLALSGHEHGLSFERIEVNEALQAAGYRLQPLDISVHGRYPALRLWLEQWLQQLRLLNVPHLRLALQEEGTGVVGARLLIHAYHPGEELPVPAALADEPAQAAQSKATFDPFQAWLPATHGKELRHIPLARLEMVGSLSQSGRRQALLRSAGHVYRVGQGDRLGLDEGVVVAIDADRLEVREQIYLGGRWQARPRYLVLVEREQGEVRDEAETMVERRGVDVEHPGGAGSGASG</sequence>
<dbReference type="Gene3D" id="3.30.70.60">
    <property type="match status" value="1"/>
</dbReference>
<dbReference type="Gene3D" id="2.30.30.830">
    <property type="match status" value="1"/>
</dbReference>
<dbReference type="Pfam" id="PF04351">
    <property type="entry name" value="PilP"/>
    <property type="match status" value="1"/>
</dbReference>
<dbReference type="InterPro" id="IPR007446">
    <property type="entry name" value="PilP"/>
</dbReference>
<feature type="transmembrane region" description="Helical" evidence="1">
    <location>
        <begin position="18"/>
        <end position="38"/>
    </location>
</feature>
<evidence type="ECO:0000313" key="3">
    <source>
        <dbReference type="Proteomes" id="UP000247620"/>
    </source>
</evidence>
<reference evidence="2 3" key="1">
    <citation type="submission" date="2018-06" db="EMBL/GenBank/DDBJ databases">
        <title>Pseudomonas diversity within urban Lake Michigan freshwaters.</title>
        <authorList>
            <person name="Batrich M."/>
            <person name="Hatzopoulos T."/>
            <person name="Putonti C."/>
        </authorList>
    </citation>
    <scope>NUCLEOTIDE SEQUENCE [LARGE SCALE GENOMIC DNA]</scope>
    <source>
        <strain evidence="2 3">LBp-160603</strain>
    </source>
</reference>